<keyword evidence="1" id="KW-0812">Transmembrane</keyword>
<protein>
    <submittedName>
        <fullName evidence="2">Uncharacterized protein</fullName>
    </submittedName>
</protein>
<dbReference type="AlphaFoldDB" id="A0A5C5UXH4"/>
<sequence>MSEPTAVRADRPDPGPLALGCLVLAFVVGRTVLHLQWVKDTDSGANFESGLVMGYPVVLGVWAALAPHALGPRMVATAVVYVGLMLPLGLESALPTAVLMLAIAGLVGLVLRAADLRLACGEHPPTVRPLRLSLRQLLLATTLAAVGCGWAAGVAGDQFEELADEWPIMAFSLVYLSVTLSPAVFASLLLAGPARWRLVVASVAFSPPLFGLLGALVVALSPFADDYAVSLSSQFLESVVEFSAFAAGAQWAALIGFALMSWAGYRMVRVAPGEGNNDHR</sequence>
<keyword evidence="1" id="KW-0472">Membrane</keyword>
<accession>A0A5C5UXH4</accession>
<gene>
    <name evidence="2" type="ORF">KOR34_48780</name>
</gene>
<feature type="transmembrane region" description="Helical" evidence="1">
    <location>
        <begin position="137"/>
        <end position="156"/>
    </location>
</feature>
<reference evidence="2 3" key="1">
    <citation type="submission" date="2019-02" db="EMBL/GenBank/DDBJ databases">
        <title>Deep-cultivation of Planctomycetes and their phenomic and genomic characterization uncovers novel biology.</title>
        <authorList>
            <person name="Wiegand S."/>
            <person name="Jogler M."/>
            <person name="Boedeker C."/>
            <person name="Pinto D."/>
            <person name="Vollmers J."/>
            <person name="Rivas-Marin E."/>
            <person name="Kohn T."/>
            <person name="Peeters S.H."/>
            <person name="Heuer A."/>
            <person name="Rast P."/>
            <person name="Oberbeckmann S."/>
            <person name="Bunk B."/>
            <person name="Jeske O."/>
            <person name="Meyerdierks A."/>
            <person name="Storesund J.E."/>
            <person name="Kallscheuer N."/>
            <person name="Luecker S."/>
            <person name="Lage O.M."/>
            <person name="Pohl T."/>
            <person name="Merkel B.J."/>
            <person name="Hornburger P."/>
            <person name="Mueller R.-W."/>
            <person name="Bruemmer F."/>
            <person name="Labrenz M."/>
            <person name="Spormann A.M."/>
            <person name="Op Den Camp H."/>
            <person name="Overmann J."/>
            <person name="Amann R."/>
            <person name="Jetten M.S.M."/>
            <person name="Mascher T."/>
            <person name="Medema M.H."/>
            <person name="Devos D.P."/>
            <person name="Kaster A.-K."/>
            <person name="Ovreas L."/>
            <person name="Rohde M."/>
            <person name="Galperin M.Y."/>
            <person name="Jogler C."/>
        </authorList>
    </citation>
    <scope>NUCLEOTIDE SEQUENCE [LARGE SCALE GENOMIC DNA]</scope>
    <source>
        <strain evidence="2 3">KOR34</strain>
    </source>
</reference>
<feature type="transmembrane region" description="Helical" evidence="1">
    <location>
        <begin position="168"/>
        <end position="191"/>
    </location>
</feature>
<feature type="transmembrane region" description="Helical" evidence="1">
    <location>
        <begin position="17"/>
        <end position="38"/>
    </location>
</feature>
<dbReference type="RefSeq" id="WP_146568679.1">
    <property type="nucleotide sequence ID" value="NZ_SIHJ01000005.1"/>
</dbReference>
<organism evidence="2 3">
    <name type="scientific">Posidoniimonas corsicana</name>
    <dbReference type="NCBI Taxonomy" id="1938618"/>
    <lineage>
        <taxon>Bacteria</taxon>
        <taxon>Pseudomonadati</taxon>
        <taxon>Planctomycetota</taxon>
        <taxon>Planctomycetia</taxon>
        <taxon>Pirellulales</taxon>
        <taxon>Lacipirellulaceae</taxon>
        <taxon>Posidoniimonas</taxon>
    </lineage>
</organism>
<feature type="transmembrane region" description="Helical" evidence="1">
    <location>
        <begin position="198"/>
        <end position="224"/>
    </location>
</feature>
<feature type="transmembrane region" description="Helical" evidence="1">
    <location>
        <begin position="244"/>
        <end position="265"/>
    </location>
</feature>
<feature type="transmembrane region" description="Helical" evidence="1">
    <location>
        <begin position="90"/>
        <end position="111"/>
    </location>
</feature>
<comment type="caution">
    <text evidence="2">The sequence shown here is derived from an EMBL/GenBank/DDBJ whole genome shotgun (WGS) entry which is preliminary data.</text>
</comment>
<proteinExistence type="predicted"/>
<evidence type="ECO:0000313" key="3">
    <source>
        <dbReference type="Proteomes" id="UP000316714"/>
    </source>
</evidence>
<keyword evidence="3" id="KW-1185">Reference proteome</keyword>
<evidence type="ECO:0000256" key="1">
    <source>
        <dbReference type="SAM" id="Phobius"/>
    </source>
</evidence>
<name>A0A5C5UXH4_9BACT</name>
<feature type="transmembrane region" description="Helical" evidence="1">
    <location>
        <begin position="50"/>
        <end position="70"/>
    </location>
</feature>
<keyword evidence="1" id="KW-1133">Transmembrane helix</keyword>
<dbReference type="EMBL" id="SIHJ01000005">
    <property type="protein sequence ID" value="TWT30320.1"/>
    <property type="molecule type" value="Genomic_DNA"/>
</dbReference>
<evidence type="ECO:0000313" key="2">
    <source>
        <dbReference type="EMBL" id="TWT30320.1"/>
    </source>
</evidence>
<dbReference type="Proteomes" id="UP000316714">
    <property type="component" value="Unassembled WGS sequence"/>
</dbReference>